<reference evidence="1 2" key="1">
    <citation type="submission" date="2024-06" db="EMBL/GenBank/DDBJ databases">
        <title>The Natural Products Discovery Center: Release of the First 8490 Sequenced Strains for Exploring Actinobacteria Biosynthetic Diversity.</title>
        <authorList>
            <person name="Kalkreuter E."/>
            <person name="Kautsar S.A."/>
            <person name="Yang D."/>
            <person name="Bader C.D."/>
            <person name="Teijaro C.N."/>
            <person name="Fluegel L."/>
            <person name="Davis C.M."/>
            <person name="Simpson J.R."/>
            <person name="Lauterbach L."/>
            <person name="Steele A.D."/>
            <person name="Gui C."/>
            <person name="Meng S."/>
            <person name="Li G."/>
            <person name="Viehrig K."/>
            <person name="Ye F."/>
            <person name="Su P."/>
            <person name="Kiefer A.F."/>
            <person name="Nichols A."/>
            <person name="Cepeda A.J."/>
            <person name="Yan W."/>
            <person name="Fan B."/>
            <person name="Jiang Y."/>
            <person name="Adhikari A."/>
            <person name="Zheng C.-J."/>
            <person name="Schuster L."/>
            <person name="Cowan T.M."/>
            <person name="Smanski M.J."/>
            <person name="Chevrette M.G."/>
            <person name="De Carvalho L.P.S."/>
            <person name="Shen B."/>
        </authorList>
    </citation>
    <scope>NUCLEOTIDE SEQUENCE [LARGE SCALE GENOMIC DNA]</scope>
    <source>
        <strain evidence="1 2">NPDC052360</strain>
    </source>
</reference>
<dbReference type="RefSeq" id="WP_162655560.1">
    <property type="nucleotide sequence ID" value="NZ_JBFAUJ010000002.1"/>
</dbReference>
<name>A0ABV3KIE3_STRGS</name>
<dbReference type="EMBL" id="JBFAUJ010000002">
    <property type="protein sequence ID" value="MEV8458961.1"/>
    <property type="molecule type" value="Genomic_DNA"/>
</dbReference>
<gene>
    <name evidence="1" type="ORF">AB0470_05350</name>
</gene>
<protein>
    <recommendedName>
        <fullName evidence="3">GNAT family N-acetyltransferase</fullName>
    </recommendedName>
</protein>
<dbReference type="Proteomes" id="UP001553148">
    <property type="component" value="Unassembled WGS sequence"/>
</dbReference>
<keyword evidence="2" id="KW-1185">Reference proteome</keyword>
<evidence type="ECO:0000313" key="1">
    <source>
        <dbReference type="EMBL" id="MEV8458961.1"/>
    </source>
</evidence>
<sequence>MSVQVPVPQERGPSPLRAEQVLPLNRRRLEDRMQDLGDLYAATQGGPSWEVTRGRLLFQRRLAADARRPGFALLVAEMCGTRDDTPAGGTVQAAAGTRGAAVLTGCAYGFPVTGHASWWRGLDRYLPADLARLGAQGRLFAVARILVAPEVCTRHRAADWNLARRLQTRLLADHGAAAGVTLVDRTDTATLTALCGWGWRYVEEDTAPGTALPAFPWRVLTLVTR</sequence>
<evidence type="ECO:0008006" key="3">
    <source>
        <dbReference type="Google" id="ProtNLM"/>
    </source>
</evidence>
<organism evidence="1 2">
    <name type="scientific">Streptomyces griseosporeus</name>
    <dbReference type="NCBI Taxonomy" id="1910"/>
    <lineage>
        <taxon>Bacteria</taxon>
        <taxon>Bacillati</taxon>
        <taxon>Actinomycetota</taxon>
        <taxon>Actinomycetes</taxon>
        <taxon>Kitasatosporales</taxon>
        <taxon>Streptomycetaceae</taxon>
        <taxon>Streptomyces</taxon>
    </lineage>
</organism>
<comment type="caution">
    <text evidence="1">The sequence shown here is derived from an EMBL/GenBank/DDBJ whole genome shotgun (WGS) entry which is preliminary data.</text>
</comment>
<evidence type="ECO:0000313" key="2">
    <source>
        <dbReference type="Proteomes" id="UP001553148"/>
    </source>
</evidence>
<accession>A0ABV3KIE3</accession>
<proteinExistence type="predicted"/>